<dbReference type="Gene3D" id="2.60.120.10">
    <property type="entry name" value="Jelly Rolls"/>
    <property type="match status" value="1"/>
</dbReference>
<dbReference type="Proteomes" id="UP001337305">
    <property type="component" value="Unassembled WGS sequence"/>
</dbReference>
<organism evidence="2 3">
    <name type="scientific">Flavivirga spongiicola</name>
    <dbReference type="NCBI Taxonomy" id="421621"/>
    <lineage>
        <taxon>Bacteria</taxon>
        <taxon>Pseudomonadati</taxon>
        <taxon>Bacteroidota</taxon>
        <taxon>Flavobacteriia</taxon>
        <taxon>Flavobacteriales</taxon>
        <taxon>Flavobacteriaceae</taxon>
        <taxon>Flavivirga</taxon>
    </lineage>
</organism>
<dbReference type="SUPFAM" id="SSF51182">
    <property type="entry name" value="RmlC-like cupins"/>
    <property type="match status" value="1"/>
</dbReference>
<dbReference type="PANTHER" id="PTHR36156">
    <property type="entry name" value="SLR2101 PROTEIN"/>
    <property type="match status" value="1"/>
</dbReference>
<dbReference type="InterPro" id="IPR011051">
    <property type="entry name" value="RmlC_Cupin_sf"/>
</dbReference>
<dbReference type="InterPro" id="IPR013096">
    <property type="entry name" value="Cupin_2"/>
</dbReference>
<proteinExistence type="predicted"/>
<dbReference type="PANTHER" id="PTHR36156:SF2">
    <property type="entry name" value="CUPIN TYPE-2 DOMAIN-CONTAINING PROTEIN"/>
    <property type="match status" value="1"/>
</dbReference>
<dbReference type="RefSeq" id="WP_303304984.1">
    <property type="nucleotide sequence ID" value="NZ_JAODOP010000004.1"/>
</dbReference>
<dbReference type="PROSITE" id="PS51257">
    <property type="entry name" value="PROKAR_LIPOPROTEIN"/>
    <property type="match status" value="1"/>
</dbReference>
<dbReference type="InterPro" id="IPR047142">
    <property type="entry name" value="OryJ/VirC-like"/>
</dbReference>
<sequence length="139" mass="15569">MNRILFVLSFVLVLSSCKASKIKKIEVVKLVETTKSWNGDKLPNYPEGNPKITVLRITIPPKMKLHKHYHPVINSGILLKGELTVVDKDKKVLELKAGDVIVELVNKIHYGINKGNKPAEIVVFYAGTEDLPITVIEKD</sequence>
<dbReference type="Pfam" id="PF07883">
    <property type="entry name" value="Cupin_2"/>
    <property type="match status" value="1"/>
</dbReference>
<protein>
    <submittedName>
        <fullName evidence="2">Cupin domain-containing protein</fullName>
    </submittedName>
</protein>
<keyword evidence="3" id="KW-1185">Reference proteome</keyword>
<comment type="caution">
    <text evidence="2">The sequence shown here is derived from an EMBL/GenBank/DDBJ whole genome shotgun (WGS) entry which is preliminary data.</text>
</comment>
<gene>
    <name evidence="2" type="ORF">N1F79_05680</name>
</gene>
<dbReference type="InterPro" id="IPR014710">
    <property type="entry name" value="RmlC-like_jellyroll"/>
</dbReference>
<evidence type="ECO:0000313" key="3">
    <source>
        <dbReference type="Proteomes" id="UP001337305"/>
    </source>
</evidence>
<evidence type="ECO:0000259" key="1">
    <source>
        <dbReference type="Pfam" id="PF07883"/>
    </source>
</evidence>
<evidence type="ECO:0000313" key="2">
    <source>
        <dbReference type="EMBL" id="MEF3832609.1"/>
    </source>
</evidence>
<accession>A0ABU7XPH4</accession>
<reference evidence="2 3" key="1">
    <citation type="submission" date="2022-09" db="EMBL/GenBank/DDBJ databases">
        <title>Genome sequencing of Flavivirga sp. MEBiC05379.</title>
        <authorList>
            <person name="Oh H.-M."/>
            <person name="Kwon K.K."/>
            <person name="Park M.J."/>
            <person name="Yang S.-H."/>
        </authorList>
    </citation>
    <scope>NUCLEOTIDE SEQUENCE [LARGE SCALE GENOMIC DNA]</scope>
    <source>
        <strain evidence="2 3">MEBiC05379</strain>
    </source>
</reference>
<dbReference type="CDD" id="cd02236">
    <property type="entry name" value="cupin_CV2614-like"/>
    <property type="match status" value="1"/>
</dbReference>
<name>A0ABU7XPH4_9FLAO</name>
<dbReference type="EMBL" id="JAODOP010000004">
    <property type="protein sequence ID" value="MEF3832609.1"/>
    <property type="molecule type" value="Genomic_DNA"/>
</dbReference>
<feature type="domain" description="Cupin type-2" evidence="1">
    <location>
        <begin position="57"/>
        <end position="125"/>
    </location>
</feature>